<evidence type="ECO:0000256" key="2">
    <source>
        <dbReference type="SAM" id="SignalP"/>
    </source>
</evidence>
<dbReference type="EMBL" id="SNZB01000001">
    <property type="protein sequence ID" value="TDR23457.1"/>
    <property type="molecule type" value="Genomic_DNA"/>
</dbReference>
<feature type="region of interest" description="Disordered" evidence="1">
    <location>
        <begin position="28"/>
        <end position="48"/>
    </location>
</feature>
<feature type="signal peptide" evidence="2">
    <location>
        <begin position="1"/>
        <end position="25"/>
    </location>
</feature>
<dbReference type="OrthoDB" id="6199110at2"/>
<dbReference type="RefSeq" id="WP_099017900.1">
    <property type="nucleotide sequence ID" value="NZ_NIHB01000001.1"/>
</dbReference>
<dbReference type="AlphaFoldDB" id="A0A4R6XYW9"/>
<keyword evidence="2" id="KW-0732">Signal</keyword>
<gene>
    <name evidence="3" type="ORF">C8D91_0318</name>
</gene>
<evidence type="ECO:0000313" key="3">
    <source>
        <dbReference type="EMBL" id="TDR23457.1"/>
    </source>
</evidence>
<organism evidence="3 4">
    <name type="scientific">Marinicella litoralis</name>
    <dbReference type="NCBI Taxonomy" id="644220"/>
    <lineage>
        <taxon>Bacteria</taxon>
        <taxon>Pseudomonadati</taxon>
        <taxon>Pseudomonadota</taxon>
        <taxon>Gammaproteobacteria</taxon>
        <taxon>Lysobacterales</taxon>
        <taxon>Marinicellaceae</taxon>
        <taxon>Marinicella</taxon>
    </lineage>
</organism>
<evidence type="ECO:0000313" key="4">
    <source>
        <dbReference type="Proteomes" id="UP000295724"/>
    </source>
</evidence>
<reference evidence="3 4" key="1">
    <citation type="submission" date="2019-03" db="EMBL/GenBank/DDBJ databases">
        <title>Genomic Encyclopedia of Type Strains, Phase IV (KMG-IV): sequencing the most valuable type-strain genomes for metagenomic binning, comparative biology and taxonomic classification.</title>
        <authorList>
            <person name="Goeker M."/>
        </authorList>
    </citation>
    <scope>NUCLEOTIDE SEQUENCE [LARGE SCALE GENOMIC DNA]</scope>
    <source>
        <strain evidence="3 4">DSM 25488</strain>
    </source>
</reference>
<accession>A0A4R6XYW9</accession>
<dbReference type="Proteomes" id="UP000295724">
    <property type="component" value="Unassembled WGS sequence"/>
</dbReference>
<evidence type="ECO:0000256" key="1">
    <source>
        <dbReference type="SAM" id="MobiDB-lite"/>
    </source>
</evidence>
<proteinExistence type="predicted"/>
<name>A0A4R6XYW9_9GAMM</name>
<keyword evidence="4" id="KW-1185">Reference proteome</keyword>
<sequence length="300" mass="33835">MKTKALGLLSLALLLLCLGYPALHAPEPTAAPTRLSPDSIRSVPTTKNSVSSRESIPITAKVDVTTTDTTVSELQQQVLDEINFQLYSDDPFVEIYSMEWTLEMCKTNIFVNELIKHASYQQQQKITQSIQQKCELSHTKYPSLFAINDRKKTNALFEPQSQLGQLIKTSENPHLTAFDRQTVSMQILTQSIKEGNSSVMMLSAMMHSWGGNTIFPITQILKTHDQQYANQISSMAIMLLACQYQQGVTCDSTSALMLLTCAHEPQVCGLDYQTWYLQNTLPGMKKDVAQLMDYYQQFRE</sequence>
<protein>
    <submittedName>
        <fullName evidence="3">Uncharacterized protein</fullName>
    </submittedName>
</protein>
<comment type="caution">
    <text evidence="3">The sequence shown here is derived from an EMBL/GenBank/DDBJ whole genome shotgun (WGS) entry which is preliminary data.</text>
</comment>
<feature type="chain" id="PRO_5020448122" evidence="2">
    <location>
        <begin position="26"/>
        <end position="300"/>
    </location>
</feature>